<evidence type="ECO:0000256" key="1">
    <source>
        <dbReference type="ARBA" id="ARBA00004173"/>
    </source>
</evidence>
<dbReference type="Pfam" id="PF13041">
    <property type="entry name" value="PPR_2"/>
    <property type="match status" value="1"/>
</dbReference>
<dbReference type="Gene3D" id="1.25.40.10">
    <property type="entry name" value="Tetratricopeptide repeat domain"/>
    <property type="match status" value="3"/>
</dbReference>
<reference evidence="8 9" key="1">
    <citation type="submission" date="2019-01" db="EMBL/GenBank/DDBJ databases">
        <title>Sequencing of cultivated peanut Arachis hypogaea provides insights into genome evolution and oil improvement.</title>
        <authorList>
            <person name="Chen X."/>
        </authorList>
    </citation>
    <scope>NUCLEOTIDE SEQUENCE [LARGE SCALE GENOMIC DNA]</scope>
    <source>
        <strain evidence="9">cv. Fuhuasheng</strain>
        <strain evidence="8">GDAAS-fuhuasheng2018</strain>
        <tissue evidence="8">Leaves</tissue>
    </source>
</reference>
<evidence type="ECO:0000313" key="10">
    <source>
        <dbReference type="Proteomes" id="UP000464620"/>
    </source>
</evidence>
<evidence type="ECO:0000256" key="6">
    <source>
        <dbReference type="PROSITE-ProRule" id="PRU00708"/>
    </source>
</evidence>
<feature type="repeat" description="PPR" evidence="6">
    <location>
        <begin position="199"/>
        <end position="233"/>
    </location>
</feature>
<dbReference type="PANTHER" id="PTHR45717:SF8">
    <property type="entry name" value="OS01G0301000 PROTEIN"/>
    <property type="match status" value="1"/>
</dbReference>
<dbReference type="Gramene" id="arahy.Tifrunner.gnm2.ann2.Ah19g172100.1">
    <property type="protein sequence ID" value="arahy.Tifrunner.gnm2.ann2.Ah19g172100.1-CDS"/>
    <property type="gene ID" value="arahy.Tifrunner.gnm2.ann2.Ah19g172100"/>
</dbReference>
<evidence type="ECO:0000256" key="3">
    <source>
        <dbReference type="ARBA" id="ARBA00022737"/>
    </source>
</evidence>
<name>A0A444XHN2_ARAHY</name>
<dbReference type="AlphaFoldDB" id="A0A444XHN2"/>
<evidence type="ECO:0000313" key="7">
    <source>
        <dbReference type="EMBL" id="QHN76988.1"/>
    </source>
</evidence>
<evidence type="ECO:0000313" key="8">
    <source>
        <dbReference type="EMBL" id="RYQ89304.1"/>
    </source>
</evidence>
<evidence type="ECO:0000256" key="4">
    <source>
        <dbReference type="ARBA" id="ARBA00022946"/>
    </source>
</evidence>
<dbReference type="SUPFAM" id="SSF48452">
    <property type="entry name" value="TPR-like"/>
    <property type="match status" value="1"/>
</dbReference>
<dbReference type="EMBL" id="SDMP01000019">
    <property type="protein sequence ID" value="RYQ89304.1"/>
    <property type="molecule type" value="Genomic_DNA"/>
</dbReference>
<dbReference type="PANTHER" id="PTHR45717">
    <property type="entry name" value="OS12G0527900 PROTEIN"/>
    <property type="match status" value="1"/>
</dbReference>
<keyword evidence="5" id="KW-0496">Mitochondrion</keyword>
<dbReference type="STRING" id="3818.A0A444XHN2"/>
<dbReference type="InterPro" id="IPR002885">
    <property type="entry name" value="PPR_rpt"/>
</dbReference>
<protein>
    <submittedName>
        <fullName evidence="7">Pentatricopeptide repeat-containing protein</fullName>
    </submittedName>
</protein>
<proteinExistence type="inferred from homology"/>
<dbReference type="FunFam" id="1.25.40.10:FF:000385">
    <property type="entry name" value="Pentatricopeptide repeat-containing protein mitochondrial"/>
    <property type="match status" value="1"/>
</dbReference>
<sequence length="483" mass="56291">MNCKRLISGGSWLLRRLCTAATEALPPKKKESLYRKISSLNMTGGSVSQILNQYVMEGNVISKRELERYVVELRKYRKFQHALEIMEWLERRKINFALNDYAVYLDLVSKTKGVAAAENYFSGLPPRAKNKFTYGALLNCYCKEQMTDKALAHFRKMDELHYVTNLAFNNLMTLYIRLGQPEKVPQLVEDMKQRKIPLNDFTYHIWMNSLGNLNDLDGVERVYDEMKRENNDKIDWHTYCNLTSIYVKAKQFEKAESMLKMLEEKAKPSMRDAYHFMLYLYAGTSNLQEVHRVWNSLKTVSPVTSTSYLTMMRALRKLNDTEGIIKCFKDWESNTVGYDIRLVSIAVSAYLSQNLYEEAESLFKEATCKSKGPFFKIHESFMIYFLEKRQLDNAMSHLEALVSESKWHPTPELVGAFLKYYEETDLDGVEELCRIFKSYNYDDSWLTTYITASKVSPEAHQMLKEDSQANHELQNLQADMHSG</sequence>
<dbReference type="InterPro" id="IPR011990">
    <property type="entry name" value="TPR-like_helical_dom_sf"/>
</dbReference>
<dbReference type="GO" id="GO:0003729">
    <property type="term" value="F:mRNA binding"/>
    <property type="evidence" value="ECO:0007669"/>
    <property type="project" value="UniProtKB-ARBA"/>
</dbReference>
<keyword evidence="9" id="KW-1185">Reference proteome</keyword>
<dbReference type="SMR" id="A0A444XHN2"/>
<reference evidence="7 10" key="2">
    <citation type="submission" date="2020-01" db="EMBL/GenBank/DDBJ databases">
        <title>Genome sequence of Arachis hypogaea, cultivar Shitouqi.</title>
        <authorList>
            <person name="Zhuang W."/>
            <person name="Chen H."/>
            <person name="Varshney R."/>
            <person name="Wang D."/>
            <person name="Ming R."/>
        </authorList>
    </citation>
    <scope>NUCLEOTIDE SEQUENCE [LARGE SCALE GENOMIC DNA]</scope>
    <source>
        <tissue evidence="7">Young leaf</tissue>
    </source>
</reference>
<dbReference type="Proteomes" id="UP000464620">
    <property type="component" value="Chromosome B09"/>
</dbReference>
<comment type="similarity">
    <text evidence="2">Belongs to the PPR family. P subfamily.</text>
</comment>
<keyword evidence="4" id="KW-0809">Transit peptide</keyword>
<evidence type="ECO:0000256" key="5">
    <source>
        <dbReference type="ARBA" id="ARBA00023128"/>
    </source>
</evidence>
<organism evidence="8 9">
    <name type="scientific">Arachis hypogaea</name>
    <name type="common">Peanut</name>
    <dbReference type="NCBI Taxonomy" id="3818"/>
    <lineage>
        <taxon>Eukaryota</taxon>
        <taxon>Viridiplantae</taxon>
        <taxon>Streptophyta</taxon>
        <taxon>Embryophyta</taxon>
        <taxon>Tracheophyta</taxon>
        <taxon>Spermatophyta</taxon>
        <taxon>Magnoliopsida</taxon>
        <taxon>eudicotyledons</taxon>
        <taxon>Gunneridae</taxon>
        <taxon>Pentapetalae</taxon>
        <taxon>rosids</taxon>
        <taxon>fabids</taxon>
        <taxon>Fabales</taxon>
        <taxon>Fabaceae</taxon>
        <taxon>Papilionoideae</taxon>
        <taxon>50 kb inversion clade</taxon>
        <taxon>dalbergioids sensu lato</taxon>
        <taxon>Dalbergieae</taxon>
        <taxon>Pterocarpus clade</taxon>
        <taxon>Arachis</taxon>
    </lineage>
</organism>
<dbReference type="NCBIfam" id="TIGR00756">
    <property type="entry name" value="PPR"/>
    <property type="match status" value="3"/>
</dbReference>
<gene>
    <name evidence="8" type="ORF">Ahy_B09g096017</name>
    <name evidence="7" type="ORF">DS421_19g648730</name>
</gene>
<dbReference type="Pfam" id="PF01535">
    <property type="entry name" value="PPR"/>
    <property type="match status" value="3"/>
</dbReference>
<dbReference type="Proteomes" id="UP000289738">
    <property type="component" value="Chromosome B09"/>
</dbReference>
<evidence type="ECO:0000313" key="9">
    <source>
        <dbReference type="Proteomes" id="UP000289738"/>
    </source>
</evidence>
<dbReference type="PROSITE" id="PS51375">
    <property type="entry name" value="PPR"/>
    <property type="match status" value="2"/>
</dbReference>
<dbReference type="GO" id="GO:0005739">
    <property type="term" value="C:mitochondrion"/>
    <property type="evidence" value="ECO:0007669"/>
    <property type="project" value="UniProtKB-SubCell"/>
</dbReference>
<accession>A0A444XHN2</accession>
<dbReference type="EMBL" id="CP031001">
    <property type="protein sequence ID" value="QHN76988.1"/>
    <property type="molecule type" value="Genomic_DNA"/>
</dbReference>
<evidence type="ECO:0000256" key="2">
    <source>
        <dbReference type="ARBA" id="ARBA00007626"/>
    </source>
</evidence>
<keyword evidence="3" id="KW-0677">Repeat</keyword>
<dbReference type="OrthoDB" id="1717827at2759"/>
<comment type="subcellular location">
    <subcellularLocation>
        <location evidence="1">Mitochondrion</location>
    </subcellularLocation>
</comment>
<feature type="repeat" description="PPR" evidence="6">
    <location>
        <begin position="130"/>
        <end position="164"/>
    </location>
</feature>